<dbReference type="InterPro" id="IPR042287">
    <property type="entry name" value="FhaA_N_sf"/>
</dbReference>
<sequence length="233" mass="25615">MSLLTRFEDSLDRMVNGAFAKAFKAEVQPVEIASALQRELNDRAAIIDRNRTVVPNVFHIELSTHDYTRLAVFRDALQTELTNLVKSYAQEQRYTLLGGVQIVISQDDELDTGIFRVRSEARAEVAAVTSSDLDSEAGAAVIAHQPRLEVGRTAYPLVRAVTRIGRGADVDIRIDDPGASRNHAEIIMGAPLILRDLNSTNGTTVDGQRVTELELREGTAIKIGSTTLIFRNS</sequence>
<gene>
    <name evidence="2" type="ORF">UFOPK1908_00875</name>
    <name evidence="3" type="ORF">UFOPK3576_00531</name>
</gene>
<evidence type="ECO:0000313" key="2">
    <source>
        <dbReference type="EMBL" id="CAB4622017.1"/>
    </source>
</evidence>
<accession>A0A6J7GC36</accession>
<evidence type="ECO:0000259" key="1">
    <source>
        <dbReference type="PROSITE" id="PS50006"/>
    </source>
</evidence>
<proteinExistence type="predicted"/>
<dbReference type="PANTHER" id="PTHR23308">
    <property type="entry name" value="NUCLEAR INHIBITOR OF PROTEIN PHOSPHATASE-1"/>
    <property type="match status" value="1"/>
</dbReference>
<dbReference type="InterPro" id="IPR008984">
    <property type="entry name" value="SMAD_FHA_dom_sf"/>
</dbReference>
<dbReference type="GO" id="GO:0005576">
    <property type="term" value="C:extracellular region"/>
    <property type="evidence" value="ECO:0007669"/>
    <property type="project" value="InterPro"/>
</dbReference>
<dbReference type="AlphaFoldDB" id="A0A6J7GC36"/>
<name>A0A6J7GC36_9ZZZZ</name>
<dbReference type="EMBL" id="CAFBMO010000014">
    <property type="protein sequence ID" value="CAB4902130.1"/>
    <property type="molecule type" value="Genomic_DNA"/>
</dbReference>
<dbReference type="Gene3D" id="2.60.200.20">
    <property type="match status" value="1"/>
</dbReference>
<dbReference type="CDD" id="cd00060">
    <property type="entry name" value="FHA"/>
    <property type="match status" value="1"/>
</dbReference>
<feature type="domain" description="FHA" evidence="1">
    <location>
        <begin position="162"/>
        <end position="210"/>
    </location>
</feature>
<dbReference type="GO" id="GO:0008083">
    <property type="term" value="F:growth factor activity"/>
    <property type="evidence" value="ECO:0007669"/>
    <property type="project" value="InterPro"/>
</dbReference>
<protein>
    <submittedName>
        <fullName evidence="3">Unannotated protein</fullName>
    </submittedName>
</protein>
<dbReference type="InterPro" id="IPR000253">
    <property type="entry name" value="FHA_dom"/>
</dbReference>
<dbReference type="GO" id="GO:0006955">
    <property type="term" value="P:immune response"/>
    <property type="evidence" value="ECO:0007669"/>
    <property type="project" value="InterPro"/>
</dbReference>
<dbReference type="Pfam" id="PF00498">
    <property type="entry name" value="FHA"/>
    <property type="match status" value="1"/>
</dbReference>
<dbReference type="InterPro" id="IPR022128">
    <property type="entry name" value="FhaA_N"/>
</dbReference>
<dbReference type="SMART" id="SM00240">
    <property type="entry name" value="FHA"/>
    <property type="match status" value="1"/>
</dbReference>
<dbReference type="Gene3D" id="3.30.2320.60">
    <property type="entry name" value="FhaA, phosphopeptide-binding domain (DUF3662)"/>
    <property type="match status" value="1"/>
</dbReference>
<dbReference type="Pfam" id="PF12401">
    <property type="entry name" value="FhaA_N"/>
    <property type="match status" value="1"/>
</dbReference>
<dbReference type="SUPFAM" id="SSF49879">
    <property type="entry name" value="SMAD/FHA domain"/>
    <property type="match status" value="1"/>
</dbReference>
<dbReference type="PROSITE" id="PS50006">
    <property type="entry name" value="FHA_DOMAIN"/>
    <property type="match status" value="1"/>
</dbReference>
<dbReference type="EMBL" id="CAEZVB010000036">
    <property type="protein sequence ID" value="CAB4622017.1"/>
    <property type="molecule type" value="Genomic_DNA"/>
</dbReference>
<organism evidence="3">
    <name type="scientific">freshwater metagenome</name>
    <dbReference type="NCBI Taxonomy" id="449393"/>
    <lineage>
        <taxon>unclassified sequences</taxon>
        <taxon>metagenomes</taxon>
        <taxon>ecological metagenomes</taxon>
    </lineage>
</organism>
<dbReference type="GO" id="GO:0005129">
    <property type="term" value="F:granulocyte macrophage colony-stimulating factor receptor binding"/>
    <property type="evidence" value="ECO:0007669"/>
    <property type="project" value="InterPro"/>
</dbReference>
<reference evidence="3" key="1">
    <citation type="submission" date="2020-05" db="EMBL/GenBank/DDBJ databases">
        <authorList>
            <person name="Chiriac C."/>
            <person name="Salcher M."/>
            <person name="Ghai R."/>
            <person name="Kavagutti S V."/>
        </authorList>
    </citation>
    <scope>NUCLEOTIDE SEQUENCE</scope>
</reference>
<dbReference type="InterPro" id="IPR050923">
    <property type="entry name" value="Cell_Proc_Reg/RNA_Proc"/>
</dbReference>
<evidence type="ECO:0000313" key="3">
    <source>
        <dbReference type="EMBL" id="CAB4902130.1"/>
    </source>
</evidence>